<dbReference type="Pfam" id="PF00563">
    <property type="entry name" value="EAL"/>
    <property type="match status" value="1"/>
</dbReference>
<dbReference type="PROSITE" id="PS50883">
    <property type="entry name" value="EAL"/>
    <property type="match status" value="1"/>
</dbReference>
<dbReference type="RefSeq" id="WP_353683775.1">
    <property type="nucleotide sequence ID" value="NZ_CP144373.1"/>
</dbReference>
<organism evidence="2">
    <name type="scientific">Thermodesulfovibrio autotrophicus</name>
    <dbReference type="NCBI Taxonomy" id="3118333"/>
    <lineage>
        <taxon>Bacteria</taxon>
        <taxon>Pseudomonadati</taxon>
        <taxon>Nitrospirota</taxon>
        <taxon>Thermodesulfovibrionia</taxon>
        <taxon>Thermodesulfovibrionales</taxon>
        <taxon>Thermodesulfovibrionaceae</taxon>
        <taxon>Thermodesulfovibrio</taxon>
    </lineage>
</organism>
<gene>
    <name evidence="2" type="ORF">V4D30_07795</name>
</gene>
<proteinExistence type="predicted"/>
<sequence length="245" mass="27769">MLQLQTETAESVKLYSDLTVHFQPIFVAKTGKIFGYEALTRHKSKKINVRNLFEKAKKNGSIYLLDMLCRRNALKEACIQGLNDYLFMNVCPETLLHPNHQLGLTDIFADEFSFPKERIVLEITEQTTIENYEIFIKAVNYYKSRGYKIAIDDFGAGFGGPKLLSLIEPDIVKIDRHFISCLRENSVCKSFVAFTLAICHEKNIMVVAEGIETQAELVDTLRLGVDLLQGYYLGMPASTIIKDGN</sequence>
<dbReference type="SUPFAM" id="SSF141868">
    <property type="entry name" value="EAL domain-like"/>
    <property type="match status" value="1"/>
</dbReference>
<dbReference type="Gene3D" id="3.20.20.450">
    <property type="entry name" value="EAL domain"/>
    <property type="match status" value="1"/>
</dbReference>
<dbReference type="InterPro" id="IPR035919">
    <property type="entry name" value="EAL_sf"/>
</dbReference>
<dbReference type="KEGG" id="taut:V4D30_07795"/>
<dbReference type="SMART" id="SM00052">
    <property type="entry name" value="EAL"/>
    <property type="match status" value="1"/>
</dbReference>
<evidence type="ECO:0000313" key="2">
    <source>
        <dbReference type="EMBL" id="XCH46236.1"/>
    </source>
</evidence>
<dbReference type="PANTHER" id="PTHR33121:SF76">
    <property type="entry name" value="SIGNALING PROTEIN"/>
    <property type="match status" value="1"/>
</dbReference>
<dbReference type="GO" id="GO:0071111">
    <property type="term" value="F:cyclic-guanylate-specific phosphodiesterase activity"/>
    <property type="evidence" value="ECO:0007669"/>
    <property type="project" value="InterPro"/>
</dbReference>
<dbReference type="PANTHER" id="PTHR33121">
    <property type="entry name" value="CYCLIC DI-GMP PHOSPHODIESTERASE PDEF"/>
    <property type="match status" value="1"/>
</dbReference>
<dbReference type="CDD" id="cd01948">
    <property type="entry name" value="EAL"/>
    <property type="match status" value="1"/>
</dbReference>
<dbReference type="EMBL" id="CP144373">
    <property type="protein sequence ID" value="XCH46236.1"/>
    <property type="molecule type" value="Genomic_DNA"/>
</dbReference>
<evidence type="ECO:0000259" key="1">
    <source>
        <dbReference type="PROSITE" id="PS50883"/>
    </source>
</evidence>
<protein>
    <submittedName>
        <fullName evidence="2">EAL domain-containing protein</fullName>
    </submittedName>
</protein>
<accession>A0AAU8GUG9</accession>
<dbReference type="AlphaFoldDB" id="A0AAU8GUG9"/>
<dbReference type="InterPro" id="IPR001633">
    <property type="entry name" value="EAL_dom"/>
</dbReference>
<feature type="domain" description="EAL" evidence="1">
    <location>
        <begin position="1"/>
        <end position="245"/>
    </location>
</feature>
<reference evidence="2" key="1">
    <citation type="submission" date="2024-01" db="EMBL/GenBank/DDBJ databases">
        <title>The first autotrophic representatives of the genus Thermodesulfovibrio.</title>
        <authorList>
            <person name="Maltseva A.I."/>
            <person name="Elcheninov A.G."/>
            <person name="Kublanov I.V."/>
            <person name="Lebedinsky A.V."/>
            <person name="Frolov E.N."/>
        </authorList>
    </citation>
    <scope>NUCLEOTIDE SEQUENCE</scope>
    <source>
        <strain evidence="2">3907-1M</strain>
    </source>
</reference>
<name>A0AAU8GUG9_9BACT</name>
<dbReference type="InterPro" id="IPR050706">
    <property type="entry name" value="Cyclic-di-GMP_PDE-like"/>
</dbReference>